<evidence type="ECO:0008006" key="4">
    <source>
        <dbReference type="Google" id="ProtNLM"/>
    </source>
</evidence>
<dbReference type="RefSeq" id="WP_004805424.1">
    <property type="nucleotide sequence ID" value="NZ_CP116394.1"/>
</dbReference>
<organism evidence="2 3">
    <name type="scientific">Winkia neuii subsp. anitrata</name>
    <dbReference type="NCBI Taxonomy" id="29318"/>
    <lineage>
        <taxon>Bacteria</taxon>
        <taxon>Bacillati</taxon>
        <taxon>Actinomycetota</taxon>
        <taxon>Actinomycetes</taxon>
        <taxon>Actinomycetales</taxon>
        <taxon>Actinomycetaceae</taxon>
        <taxon>Winkia</taxon>
    </lineage>
</organism>
<evidence type="ECO:0000313" key="3">
    <source>
        <dbReference type="Proteomes" id="UP001211044"/>
    </source>
</evidence>
<feature type="transmembrane region" description="Helical" evidence="1">
    <location>
        <begin position="113"/>
        <end position="131"/>
    </location>
</feature>
<sequence length="140" mass="15202">MNTAGVNRLDPRTRSLGWARILIFCVAAITIWIGAVEVAEFVKVAQAPVRVTALLASVGYAAGALGLIHNGRKMRMIAWVAYVGELIALLCVLALARPGATTVALAWEKAGEYFYYLPALLPLIGIIWLAWSDPRRLVGR</sequence>
<accession>A0AB38XRU9</accession>
<keyword evidence="1" id="KW-1133">Transmembrane helix</keyword>
<dbReference type="EMBL" id="CP116394">
    <property type="protein sequence ID" value="WCE47018.1"/>
    <property type="molecule type" value="Genomic_DNA"/>
</dbReference>
<feature type="transmembrane region" description="Helical" evidence="1">
    <location>
        <begin position="80"/>
        <end position="107"/>
    </location>
</feature>
<feature type="transmembrane region" description="Helical" evidence="1">
    <location>
        <begin position="17"/>
        <end position="35"/>
    </location>
</feature>
<reference evidence="2" key="1">
    <citation type="submission" date="2023-01" db="EMBL/GenBank/DDBJ databases">
        <title>Comparative Genomic Analysis of the Clinically-Derived Winkia Strain NY0527 Provides Evidence into the Taxonomic Reassignment of Winkia neuii and Characterizes Their Virulence Traits.</title>
        <authorList>
            <person name="Cai X."/>
            <person name="Peng Y."/>
            <person name="Li M."/>
            <person name="Qiu Y."/>
            <person name="Wang Y."/>
            <person name="Xu L."/>
            <person name="Hou Q."/>
        </authorList>
    </citation>
    <scope>NUCLEOTIDE SEQUENCE</scope>
    <source>
        <strain evidence="2">NY0527</strain>
    </source>
</reference>
<evidence type="ECO:0000256" key="1">
    <source>
        <dbReference type="SAM" id="Phobius"/>
    </source>
</evidence>
<dbReference type="AlphaFoldDB" id="A0AB38XRU9"/>
<dbReference type="Proteomes" id="UP001211044">
    <property type="component" value="Chromosome"/>
</dbReference>
<name>A0AB38XRU9_9ACTO</name>
<evidence type="ECO:0000313" key="2">
    <source>
        <dbReference type="EMBL" id="WCE47018.1"/>
    </source>
</evidence>
<feature type="transmembrane region" description="Helical" evidence="1">
    <location>
        <begin position="47"/>
        <end position="68"/>
    </location>
</feature>
<keyword evidence="1" id="KW-0812">Transmembrane</keyword>
<dbReference type="KEGG" id="wne:PIG85_05055"/>
<proteinExistence type="predicted"/>
<keyword evidence="1" id="KW-0472">Membrane</keyword>
<protein>
    <recommendedName>
        <fullName evidence="4">DUF2809 domain-containing protein</fullName>
    </recommendedName>
</protein>
<gene>
    <name evidence="2" type="ORF">PIG85_05055</name>
</gene>